<dbReference type="RefSeq" id="WP_139235939.1">
    <property type="nucleotide sequence ID" value="NZ_FPBF01000006.1"/>
</dbReference>
<evidence type="ECO:0000313" key="2">
    <source>
        <dbReference type="Proteomes" id="UP000199673"/>
    </source>
</evidence>
<evidence type="ECO:0008006" key="3">
    <source>
        <dbReference type="Google" id="ProtNLM"/>
    </source>
</evidence>
<dbReference type="AlphaFoldDB" id="A0A1I7DDI3"/>
<protein>
    <recommendedName>
        <fullName evidence="3">Addiction module component</fullName>
    </recommendedName>
</protein>
<dbReference type="Proteomes" id="UP000199673">
    <property type="component" value="Unassembled WGS sequence"/>
</dbReference>
<dbReference type="OrthoDB" id="1262144at2"/>
<dbReference type="EMBL" id="FPBF01000006">
    <property type="protein sequence ID" value="SFU09748.1"/>
    <property type="molecule type" value="Genomic_DNA"/>
</dbReference>
<keyword evidence="2" id="KW-1185">Reference proteome</keyword>
<evidence type="ECO:0000313" key="1">
    <source>
        <dbReference type="EMBL" id="SFU09748.1"/>
    </source>
</evidence>
<organism evidence="1 2">
    <name type="scientific">Algoriphagus locisalis</name>
    <dbReference type="NCBI Taxonomy" id="305507"/>
    <lineage>
        <taxon>Bacteria</taxon>
        <taxon>Pseudomonadati</taxon>
        <taxon>Bacteroidota</taxon>
        <taxon>Cytophagia</taxon>
        <taxon>Cytophagales</taxon>
        <taxon>Cyclobacteriaceae</taxon>
        <taxon>Algoriphagus</taxon>
    </lineage>
</organism>
<accession>A0A1I7DDI3</accession>
<reference evidence="2" key="1">
    <citation type="submission" date="2016-10" db="EMBL/GenBank/DDBJ databases">
        <authorList>
            <person name="Varghese N."/>
            <person name="Submissions S."/>
        </authorList>
    </citation>
    <scope>NUCLEOTIDE SEQUENCE [LARGE SCALE GENOMIC DNA]</scope>
    <source>
        <strain evidence="2">DSM 23445</strain>
    </source>
</reference>
<dbReference type="STRING" id="305507.SAMN04489724_3926"/>
<gene>
    <name evidence="1" type="ORF">SAMN04489724_3926</name>
</gene>
<proteinExistence type="predicted"/>
<name>A0A1I7DDI3_9BACT</name>
<sequence length="72" mass="8586">MKKEKLRSDIYSMIADVESEEWLEEIKLFLANRADYEARLNSSAQVSEEDIKYGRVMDIEEIKRRMSNKLNK</sequence>